<dbReference type="InterPro" id="IPR005181">
    <property type="entry name" value="SASA"/>
</dbReference>
<evidence type="ECO:0000313" key="6">
    <source>
        <dbReference type="Proteomes" id="UP000190961"/>
    </source>
</evidence>
<reference evidence="5 6" key="1">
    <citation type="submission" date="2017-02" db="EMBL/GenBank/DDBJ databases">
        <authorList>
            <person name="Peterson S.W."/>
        </authorList>
    </citation>
    <scope>NUCLEOTIDE SEQUENCE [LARGE SCALE GENOMIC DNA]</scope>
    <source>
        <strain evidence="5 6">DSM 25262</strain>
    </source>
</reference>
<evidence type="ECO:0000313" key="5">
    <source>
        <dbReference type="EMBL" id="SKC86421.1"/>
    </source>
</evidence>
<evidence type="ECO:0000259" key="4">
    <source>
        <dbReference type="Pfam" id="PF03629"/>
    </source>
</evidence>
<dbReference type="PANTHER" id="PTHR22901:SF0">
    <property type="entry name" value="SIALATE O-ACETYLESTERASE"/>
    <property type="match status" value="1"/>
</dbReference>
<dbReference type="Pfam" id="PF03629">
    <property type="entry name" value="SASA"/>
    <property type="match status" value="1"/>
</dbReference>
<accession>A0A1T5MDV4</accession>
<dbReference type="AlphaFoldDB" id="A0A1T5MDV4"/>
<dbReference type="RefSeq" id="WP_079689642.1">
    <property type="nucleotide sequence ID" value="NZ_FUZU01000004.1"/>
</dbReference>
<evidence type="ECO:0000256" key="1">
    <source>
        <dbReference type="ARBA" id="ARBA00022801"/>
    </source>
</evidence>
<feature type="compositionally biased region" description="Basic and acidic residues" evidence="2">
    <location>
        <begin position="257"/>
        <end position="277"/>
    </location>
</feature>
<dbReference type="EMBL" id="FUZU01000004">
    <property type="protein sequence ID" value="SKC86421.1"/>
    <property type="molecule type" value="Genomic_DNA"/>
</dbReference>
<dbReference type="PANTHER" id="PTHR22901">
    <property type="entry name" value="SIALATE O-ACETYLESTERASE"/>
    <property type="match status" value="1"/>
</dbReference>
<organism evidence="5 6">
    <name type="scientific">Ohtaekwangia koreensis</name>
    <dbReference type="NCBI Taxonomy" id="688867"/>
    <lineage>
        <taxon>Bacteria</taxon>
        <taxon>Pseudomonadati</taxon>
        <taxon>Bacteroidota</taxon>
        <taxon>Cytophagia</taxon>
        <taxon>Cytophagales</taxon>
        <taxon>Fulvivirgaceae</taxon>
        <taxon>Ohtaekwangia</taxon>
    </lineage>
</organism>
<name>A0A1T5MDV4_9BACT</name>
<feature type="domain" description="Sialate O-acetylesterase" evidence="4">
    <location>
        <begin position="294"/>
        <end position="405"/>
    </location>
</feature>
<protein>
    <submittedName>
        <fullName evidence="5">Sialate O-acetylesterase</fullName>
    </submittedName>
</protein>
<evidence type="ECO:0000256" key="2">
    <source>
        <dbReference type="SAM" id="MobiDB-lite"/>
    </source>
</evidence>
<keyword evidence="6" id="KW-1185">Reference proteome</keyword>
<dbReference type="OrthoDB" id="9816001at2"/>
<keyword evidence="3" id="KW-0732">Signal</keyword>
<dbReference type="STRING" id="688867.SAMN05660236_5147"/>
<dbReference type="InterPro" id="IPR039329">
    <property type="entry name" value="SIAE"/>
</dbReference>
<dbReference type="GO" id="GO:0001681">
    <property type="term" value="F:sialate O-acetylesterase activity"/>
    <property type="evidence" value="ECO:0007669"/>
    <property type="project" value="InterPro"/>
</dbReference>
<dbReference type="SUPFAM" id="SSF52266">
    <property type="entry name" value="SGNH hydrolase"/>
    <property type="match status" value="1"/>
</dbReference>
<feature type="region of interest" description="Disordered" evidence="2">
    <location>
        <begin position="257"/>
        <end position="278"/>
    </location>
</feature>
<gene>
    <name evidence="5" type="ORF">SAMN05660236_5147</name>
</gene>
<dbReference type="GO" id="GO:0005975">
    <property type="term" value="P:carbohydrate metabolic process"/>
    <property type="evidence" value="ECO:0007669"/>
    <property type="project" value="TreeGrafter"/>
</dbReference>
<feature type="chain" id="PRO_5012256507" evidence="3">
    <location>
        <begin position="19"/>
        <end position="514"/>
    </location>
</feature>
<evidence type="ECO:0000256" key="3">
    <source>
        <dbReference type="SAM" id="SignalP"/>
    </source>
</evidence>
<feature type="signal peptide" evidence="3">
    <location>
        <begin position="1"/>
        <end position="18"/>
    </location>
</feature>
<proteinExistence type="predicted"/>
<dbReference type="Proteomes" id="UP000190961">
    <property type="component" value="Unassembled WGS sequence"/>
</dbReference>
<keyword evidence="1" id="KW-0378">Hydrolase</keyword>
<dbReference type="Gene3D" id="3.40.50.1110">
    <property type="entry name" value="SGNH hydrolase"/>
    <property type="match status" value="1"/>
</dbReference>
<sequence>MRFTAVLVFVFHIALSFAQVKPANVFNDHMVLQRDIPVPVWGTAKANEKIMLELNGQKLHTKADKAGRWSVAFAPMKTGGPYILKVSGKNTIAYNDIYIGEVWLCSGQSNMDMTVAREDRYWCGVYNEKEEVANANYPLIRVYDVDYNPKDEPQTDVAGKWEVVSPQTIGHLSATAYFFARDIFEKYKVPIGLITAAYGASTAEAWISRPALQNHPQLSFLLEDYKKKCATYDTSITAKRKYTEAYTTWKIAADKAVAEGKDKPREPKNPDPHKDQHNPAVLYNGMIAPLIPYAIRGAIWYQGESNGPTARLYETLMQTLIGTWRSDWKQGDFPFLYVQLANHQALINDPVKDDPMVLVREAQLKNLSILNTGMAVAIDNANPDDPNDIHPKNKQIIGHRLARIALAKVYREKDLVYSGPQYTKMSVEGNSIRLYFDYAATLKAKGDILTGFAIAGSDRKFVWATAKIEGNTIVVSSPEVKEPVSVRYGWSKNPPANVYNEADLPASPFGTDTD</sequence>
<dbReference type="InterPro" id="IPR036514">
    <property type="entry name" value="SGNH_hydro_sf"/>
</dbReference>